<evidence type="ECO:0000256" key="1">
    <source>
        <dbReference type="SAM" id="MobiDB-lite"/>
    </source>
</evidence>
<feature type="compositionally biased region" description="Basic and acidic residues" evidence="1">
    <location>
        <begin position="494"/>
        <end position="511"/>
    </location>
</feature>
<feature type="region of interest" description="Disordered" evidence="1">
    <location>
        <begin position="1496"/>
        <end position="1649"/>
    </location>
</feature>
<accession>A0A8J9ZC20</accession>
<feature type="compositionally biased region" description="Basic and acidic residues" evidence="1">
    <location>
        <begin position="158"/>
        <end position="167"/>
    </location>
</feature>
<feature type="compositionally biased region" description="Basic and acidic residues" evidence="1">
    <location>
        <begin position="462"/>
        <end position="475"/>
    </location>
</feature>
<dbReference type="OrthoDB" id="10052982at2759"/>
<feature type="region of interest" description="Disordered" evidence="1">
    <location>
        <begin position="152"/>
        <end position="1163"/>
    </location>
</feature>
<feature type="compositionally biased region" description="Basic and acidic residues" evidence="1">
    <location>
        <begin position="579"/>
        <end position="588"/>
    </location>
</feature>
<feature type="compositionally biased region" description="Polar residues" evidence="1">
    <location>
        <begin position="1"/>
        <end position="11"/>
    </location>
</feature>
<evidence type="ECO:0000313" key="3">
    <source>
        <dbReference type="Proteomes" id="UP000838412"/>
    </source>
</evidence>
<feature type="compositionally biased region" description="Polar residues" evidence="1">
    <location>
        <begin position="1535"/>
        <end position="1546"/>
    </location>
</feature>
<feature type="compositionally biased region" description="Basic and acidic residues" evidence="1">
    <location>
        <begin position="608"/>
        <end position="652"/>
    </location>
</feature>
<dbReference type="EMBL" id="OV696704">
    <property type="protein sequence ID" value="CAH1251766.1"/>
    <property type="molecule type" value="Genomic_DNA"/>
</dbReference>
<feature type="compositionally biased region" description="Basic and acidic residues" evidence="1">
    <location>
        <begin position="422"/>
        <end position="432"/>
    </location>
</feature>
<feature type="compositionally biased region" description="Basic and acidic residues" evidence="1">
    <location>
        <begin position="520"/>
        <end position="536"/>
    </location>
</feature>
<feature type="region of interest" description="Disordered" evidence="1">
    <location>
        <begin position="1717"/>
        <end position="1773"/>
    </location>
</feature>
<feature type="compositionally biased region" description="Basic and acidic residues" evidence="1">
    <location>
        <begin position="1395"/>
        <end position="1412"/>
    </location>
</feature>
<feature type="compositionally biased region" description="Low complexity" evidence="1">
    <location>
        <begin position="1559"/>
        <end position="1577"/>
    </location>
</feature>
<feature type="compositionally biased region" description="Polar residues" evidence="1">
    <location>
        <begin position="597"/>
        <end position="607"/>
    </location>
</feature>
<gene>
    <name evidence="2" type="primary">Hypp9152</name>
    <name evidence="2" type="ORF">BLAG_LOCUS12056</name>
</gene>
<feature type="compositionally biased region" description="Low complexity" evidence="1">
    <location>
        <begin position="1591"/>
        <end position="1606"/>
    </location>
</feature>
<feature type="compositionally biased region" description="Basic and acidic residues" evidence="1">
    <location>
        <begin position="1578"/>
        <end position="1590"/>
    </location>
</feature>
<feature type="compositionally biased region" description="Basic and acidic residues" evidence="1">
    <location>
        <begin position="673"/>
        <end position="683"/>
    </location>
</feature>
<feature type="compositionally biased region" description="Polar residues" evidence="1">
    <location>
        <begin position="1126"/>
        <end position="1142"/>
    </location>
</feature>
<feature type="compositionally biased region" description="Basic and acidic residues" evidence="1">
    <location>
        <begin position="355"/>
        <end position="415"/>
    </location>
</feature>
<feature type="compositionally biased region" description="Basic and acidic residues" evidence="1">
    <location>
        <begin position="703"/>
        <end position="713"/>
    </location>
</feature>
<organism evidence="2 3">
    <name type="scientific">Branchiostoma lanceolatum</name>
    <name type="common">Common lancelet</name>
    <name type="synonym">Amphioxus lanceolatum</name>
    <dbReference type="NCBI Taxonomy" id="7740"/>
    <lineage>
        <taxon>Eukaryota</taxon>
        <taxon>Metazoa</taxon>
        <taxon>Chordata</taxon>
        <taxon>Cephalochordata</taxon>
        <taxon>Leptocardii</taxon>
        <taxon>Amphioxiformes</taxon>
        <taxon>Branchiostomatidae</taxon>
        <taxon>Branchiostoma</taxon>
    </lineage>
</organism>
<feature type="compositionally biased region" description="Basic and acidic residues" evidence="1">
    <location>
        <begin position="720"/>
        <end position="729"/>
    </location>
</feature>
<protein>
    <submittedName>
        <fullName evidence="2">Hypp9152 protein</fullName>
    </submittedName>
</protein>
<feature type="compositionally biased region" description="Basic and acidic residues" evidence="1">
    <location>
        <begin position="902"/>
        <end position="956"/>
    </location>
</feature>
<feature type="compositionally biased region" description="Basic and acidic residues" evidence="1">
    <location>
        <begin position="817"/>
        <end position="849"/>
    </location>
</feature>
<proteinExistence type="predicted"/>
<feature type="compositionally biased region" description="Basic and acidic residues" evidence="1">
    <location>
        <begin position="177"/>
        <end position="202"/>
    </location>
</feature>
<feature type="compositionally biased region" description="Basic and acidic residues" evidence="1">
    <location>
        <begin position="76"/>
        <end position="95"/>
    </location>
</feature>
<feature type="compositionally biased region" description="Basic and acidic residues" evidence="1">
    <location>
        <begin position="1547"/>
        <end position="1558"/>
    </location>
</feature>
<dbReference type="Proteomes" id="UP000838412">
    <property type="component" value="Chromosome 19"/>
</dbReference>
<sequence length="1839" mass="206897">MSHQRVQNWQGGNRRGPNRPTHNPGRGSNRPAHNPGRGPNQPRHNPGSVHSRLGVPRPGSGPNPGARRWQNAGRGPGREDGFLQDARDRLEEGRRGLEFEQPAGFQQALIQDSIFVVENQVYGRDAAESLPVLQVETAAQSDVDYRRDNGSLQVTVEPGHHDVDYRRVQVKTSEAGSYEREPSPPRHGYDGSYDDPRQERYRMYPTDYPDVATRERSAERDFPDPYDNRGVRRETPERTDPAPFDIRGDRPDDVRDRVRSRSRNRDDRQQFSQDRRSREDDHGRDGNRRSRDIDQGQDSYRHSRQGERGQDSTRHSREDDREQESTRRSRSRVGDGGSDTSRGPGDVEPGFDWETQLRERAREFGRQQKGEGRRQGGRSSRERPDPWQDSSREGRDSHRASRERQQRSRSLDRVQADAYGRVPEDAYGRDPVDVYGSVQTDTYDRDQYRREGLEDPSGAVYHPEEAAGSYRDDRPYSAPRAPAYDNSAFPAEPPPDRRDGQYNRSDRREEQTLQQTGQDDVFRNLPRDRSPHHALDEYGQPLPYVEYLSPPAGPGIRGDRIHGNRHARSSSRTPSPVVLHEHPEDLYRLSRGKGRSSDSLYSAVSSKHSPDLDSRGEYRPGDTRGEYRPGDTRGEYRPGDTRGEYRPTDSRSGDPYGIDYGLMNRQDYQDDFPEMRGEERGRSMEYQPPGEPGGGEQDYWNSQEDRMEGRGEQHSWNSQQERREGRGEQHSWNSRQGRDARGRSDAGRRDRCAEEKQEVRERDRDSRNRSSREEERSTSRDRGRRVSHSRREQRAPSQGQDRAGREYEQESDLQRSLADEINKIRQEPDQTDRHRGNERRGSSRGEERSGQQSHRKNSDKSTGGSRSRTSEQRPPKSADKDSRSAKRKRSPSPRRTSGGRQENSRGSRSSRDKPHSKEGDARKRSPRDGARARDDDRRRRQGPRDESRGRKEDTREKRTRGSSLSNQTEPRHQQFVEEESGQLWPLQQPPSTAAQQQGQVTAAQQQGQVATEWALETPELQAGLPPWQPISTQGSYQDFGREGSSLYHSTQQSAGGVGLQSELHGAGRDMPQGQRGRTIVEIQPAVEPSSAHATGVRTDQWEPENAGSKTSESLPSQSEPSPPSQKGPTQANLVEIPSIQQAQERKKQKSKSSLEVPSAPRRFPPSMSFPEKLLVLVESYGVRCRQEVETRIHKYEKEVKDGFLNSRMEENNDDKSVEHLGEHLPRGGLWKLKLLRRIIVECLPKKTPEAKNKILWLCRQLLSPEGIEVTEDVFTALTAKRVTKYGSQTPRPFATGANLQPIEPKQVKNEEKRDMVVEYLQRLGVPATREAVNGMLQNNQMLENIEKTFWIPHQDRRLVERYLQQINVPITPEAVDKIMGNPDILADLRKTFEAQESKEEETLSQHGNDDHQSSSMATSSLVTSSMETSSMATSSRRLSESLSMTPKDTAIIKSDSSDAGSYKHLLSTTHHQQNLSSAPLAMAGSTAASVMYTQPSPHVSQASARGLAGMDPQQGAQNINPYGGPAQVHREQQRQQDSSLGGYSEQQRAEVQQRDQHRQLQGQQLRQQDSSLGGYREAQQRAEVQQRDQQRQLQGQQQRQLDSSRGGYREAQQSGLYGGYSRGGSLPQQAAAESRGRNPGLPAQQQMYTSTAQPVYTSSAPPMYTSSAPPMQTNLERPQHLTGHQTAGPVPGATGSAAMAHYQTGAGTVRPPAMGPGMGQSHYQGAGAGAGNLAPGTAMGQFQHQTAGPGQGGPGTGQSHYQPAAAGPPAGGESLESTRVFIMDLFRQVNLAWVPESTVQEILRNPELVRQIQQFRSVGMPLELLVNYLKQCLQLVNPS</sequence>
<feature type="region of interest" description="Disordered" evidence="1">
    <location>
        <begin position="1"/>
        <end position="95"/>
    </location>
</feature>
<keyword evidence="3" id="KW-1185">Reference proteome</keyword>
<feature type="compositionally biased region" description="Low complexity" evidence="1">
    <location>
        <begin position="992"/>
        <end position="1011"/>
    </location>
</feature>
<evidence type="ECO:0000313" key="2">
    <source>
        <dbReference type="EMBL" id="CAH1251766.1"/>
    </source>
</evidence>
<feature type="compositionally biased region" description="Basic and acidic residues" evidence="1">
    <location>
        <begin position="212"/>
        <end position="327"/>
    </location>
</feature>
<name>A0A8J9ZC20_BRALA</name>
<reference evidence="2" key="1">
    <citation type="submission" date="2022-01" db="EMBL/GenBank/DDBJ databases">
        <authorList>
            <person name="Braso-Vives M."/>
        </authorList>
    </citation>
    <scope>NUCLEOTIDE SEQUENCE</scope>
</reference>
<feature type="compositionally biased region" description="Basic and acidic residues" evidence="1">
    <location>
        <begin position="442"/>
        <end position="453"/>
    </location>
</feature>
<feature type="compositionally biased region" description="Low complexity" evidence="1">
    <location>
        <begin position="1413"/>
        <end position="1435"/>
    </location>
</feature>
<feature type="compositionally biased region" description="Low complexity" evidence="1">
    <location>
        <begin position="1763"/>
        <end position="1772"/>
    </location>
</feature>
<feature type="compositionally biased region" description="Basic and acidic residues" evidence="1">
    <location>
        <begin position="736"/>
        <end position="781"/>
    </location>
</feature>
<feature type="compositionally biased region" description="Basic and acidic residues" evidence="1">
    <location>
        <begin position="868"/>
        <end position="884"/>
    </location>
</feature>
<feature type="region of interest" description="Disordered" evidence="1">
    <location>
        <begin position="1395"/>
        <end position="1447"/>
    </location>
</feature>